<dbReference type="EMBL" id="JACHXP010000002">
    <property type="protein sequence ID" value="MBB3189251.1"/>
    <property type="molecule type" value="Genomic_DNA"/>
</dbReference>
<feature type="compositionally biased region" description="Basic and acidic residues" evidence="1">
    <location>
        <begin position="75"/>
        <end position="84"/>
    </location>
</feature>
<sequence length="102" mass="10653">MPRTTFLPGHGTPPAATSTRRLVRGLTLALGAAFLVGCAANPGQGLPPYGDSVRHMKQAQTYQPGDEVPALSGDKAARALEAYRRPTQPGQGMDPGTTMILP</sequence>
<dbReference type="Proteomes" id="UP000547614">
    <property type="component" value="Unassembled WGS sequence"/>
</dbReference>
<dbReference type="AlphaFoldDB" id="A0A839V248"/>
<protein>
    <submittedName>
        <fullName evidence="2">Uncharacterized protein</fullName>
    </submittedName>
</protein>
<dbReference type="RefSeq" id="WP_183324010.1">
    <property type="nucleotide sequence ID" value="NZ_JACHXP010000002.1"/>
</dbReference>
<evidence type="ECO:0000313" key="2">
    <source>
        <dbReference type="EMBL" id="MBB3189251.1"/>
    </source>
</evidence>
<reference evidence="2 3" key="1">
    <citation type="submission" date="2020-08" db="EMBL/GenBank/DDBJ databases">
        <title>Genomic Encyclopedia of Type Strains, Phase III (KMG-III): the genomes of soil and plant-associated and newly described type strains.</title>
        <authorList>
            <person name="Whitman W."/>
        </authorList>
    </citation>
    <scope>NUCLEOTIDE SEQUENCE [LARGE SCALE GENOMIC DNA]</scope>
    <source>
        <strain evidence="2 3">CECT 7282</strain>
    </source>
</reference>
<feature type="region of interest" description="Disordered" evidence="1">
    <location>
        <begin position="62"/>
        <end position="102"/>
    </location>
</feature>
<accession>A0A839V248</accession>
<keyword evidence="3" id="KW-1185">Reference proteome</keyword>
<name>A0A839V248_9GAMM</name>
<comment type="caution">
    <text evidence="2">The sequence shown here is derived from an EMBL/GenBank/DDBJ whole genome shotgun (WGS) entry which is preliminary data.</text>
</comment>
<organism evidence="2 3">
    <name type="scientific">Halomonas cerina</name>
    <dbReference type="NCBI Taxonomy" id="447424"/>
    <lineage>
        <taxon>Bacteria</taxon>
        <taxon>Pseudomonadati</taxon>
        <taxon>Pseudomonadota</taxon>
        <taxon>Gammaproteobacteria</taxon>
        <taxon>Oceanospirillales</taxon>
        <taxon>Halomonadaceae</taxon>
        <taxon>Halomonas</taxon>
    </lineage>
</organism>
<evidence type="ECO:0000256" key="1">
    <source>
        <dbReference type="SAM" id="MobiDB-lite"/>
    </source>
</evidence>
<proteinExistence type="predicted"/>
<gene>
    <name evidence="2" type="ORF">FHR94_000473</name>
</gene>
<evidence type="ECO:0000313" key="3">
    <source>
        <dbReference type="Proteomes" id="UP000547614"/>
    </source>
</evidence>